<dbReference type="Gene3D" id="3.30.2310.20">
    <property type="entry name" value="RelE-like"/>
    <property type="match status" value="1"/>
</dbReference>
<comment type="caution">
    <text evidence="1">The sequence shown here is derived from an EMBL/GenBank/DDBJ whole genome shotgun (WGS) entry which is preliminary data.</text>
</comment>
<dbReference type="OrthoDB" id="9801102at2"/>
<dbReference type="Proteomes" id="UP000011704">
    <property type="component" value="Unassembled WGS sequence"/>
</dbReference>
<sequence>MQIRSIRHRGLKRFLERNEAKGLPADRVEKIRDILTALMLVDTLHDLPRLPGWRLHKLTGGRKGEWSLWVTGNWRMTFRVENDEIHDLNLEDYH</sequence>
<gene>
    <name evidence="1" type="ORF">NITGR_100050</name>
</gene>
<dbReference type="RefSeq" id="WP_005005441.1">
    <property type="nucleotide sequence ID" value="NZ_HG422173.1"/>
</dbReference>
<name>M1YVB3_NITG3</name>
<dbReference type="STRING" id="1266370.NITGR_100050"/>
<dbReference type="PANTHER" id="PTHR40266">
    <property type="entry name" value="TOXIN HIGB-1"/>
    <property type="match status" value="1"/>
</dbReference>
<dbReference type="HOGENOM" id="CLU_155111_0_0_0"/>
<dbReference type="InterPro" id="IPR035093">
    <property type="entry name" value="RelE/ParE_toxin_dom_sf"/>
</dbReference>
<protein>
    <submittedName>
        <fullName evidence="1">Plasmid maintenance system killer</fullName>
    </submittedName>
</protein>
<dbReference type="InParanoid" id="M1YVB3"/>
<reference evidence="1 2" key="1">
    <citation type="journal article" date="2013" name="Front. Microbiol.">
        <title>The genome of Nitrospina gracilis illuminates the metabolism and evolution of the major marine nitrite oxidizer.</title>
        <authorList>
            <person name="Luecker S."/>
            <person name="Nowka B."/>
            <person name="Rattei T."/>
            <person name="Spieck E."/>
            <person name="and Daims H."/>
        </authorList>
    </citation>
    <scope>NUCLEOTIDE SEQUENCE [LARGE SCALE GENOMIC DNA]</scope>
    <source>
        <strain evidence="1 2">3/211</strain>
    </source>
</reference>
<accession>M1YVB3</accession>
<dbReference type="Pfam" id="PF05015">
    <property type="entry name" value="HigB-like_toxin"/>
    <property type="match status" value="1"/>
</dbReference>
<keyword evidence="2" id="KW-1185">Reference proteome</keyword>
<evidence type="ECO:0000313" key="2">
    <source>
        <dbReference type="Proteomes" id="UP000011704"/>
    </source>
</evidence>
<proteinExistence type="predicted"/>
<dbReference type="EMBL" id="CAQJ01000002">
    <property type="protein sequence ID" value="CCQ89245.1"/>
    <property type="molecule type" value="Genomic_DNA"/>
</dbReference>
<organism evidence="1 2">
    <name type="scientific">Nitrospina gracilis (strain 3/211)</name>
    <dbReference type="NCBI Taxonomy" id="1266370"/>
    <lineage>
        <taxon>Bacteria</taxon>
        <taxon>Pseudomonadati</taxon>
        <taxon>Nitrospinota/Tectimicrobiota group</taxon>
        <taxon>Nitrospinota</taxon>
        <taxon>Nitrospinia</taxon>
        <taxon>Nitrospinales</taxon>
        <taxon>Nitrospinaceae</taxon>
        <taxon>Nitrospina</taxon>
    </lineage>
</organism>
<dbReference type="PANTHER" id="PTHR40266:SF2">
    <property type="entry name" value="TOXIN HIGB-1"/>
    <property type="match status" value="1"/>
</dbReference>
<dbReference type="InterPro" id="IPR007711">
    <property type="entry name" value="HigB-1"/>
</dbReference>
<dbReference type="AlphaFoldDB" id="M1YVB3"/>
<evidence type="ECO:0000313" key="1">
    <source>
        <dbReference type="EMBL" id="CCQ89245.1"/>
    </source>
</evidence>
<dbReference type="SUPFAM" id="SSF143011">
    <property type="entry name" value="RelE-like"/>
    <property type="match status" value="1"/>
</dbReference>